<dbReference type="PANTHER" id="PTHR30026">
    <property type="entry name" value="OUTER MEMBRANE PROTEIN TOLC"/>
    <property type="match status" value="1"/>
</dbReference>
<dbReference type="Proteomes" id="UP000243451">
    <property type="component" value="Unassembled WGS sequence"/>
</dbReference>
<name>A0A2P4ESH6_9GAMM</name>
<dbReference type="InterPro" id="IPR006665">
    <property type="entry name" value="OmpA-like"/>
</dbReference>
<dbReference type="GO" id="GO:0015562">
    <property type="term" value="F:efflux transmembrane transporter activity"/>
    <property type="evidence" value="ECO:0007669"/>
    <property type="project" value="InterPro"/>
</dbReference>
<dbReference type="InterPro" id="IPR006664">
    <property type="entry name" value="OMP_bac"/>
</dbReference>
<evidence type="ECO:0000256" key="2">
    <source>
        <dbReference type="ARBA" id="ARBA00007613"/>
    </source>
</evidence>
<evidence type="ECO:0000256" key="3">
    <source>
        <dbReference type="ARBA" id="ARBA00022448"/>
    </source>
</evidence>
<comment type="similarity">
    <text evidence="2">Belongs to the outer membrane factor (OMF) (TC 1.B.17) family.</text>
</comment>
<organism evidence="11 12">
    <name type="scientific">Halopseudomonas oceani</name>
    <dbReference type="NCBI Taxonomy" id="1708783"/>
    <lineage>
        <taxon>Bacteria</taxon>
        <taxon>Pseudomonadati</taxon>
        <taxon>Pseudomonadota</taxon>
        <taxon>Gammaproteobacteria</taxon>
        <taxon>Pseudomonadales</taxon>
        <taxon>Pseudomonadaceae</taxon>
        <taxon>Halopseudomonas</taxon>
    </lineage>
</organism>
<dbReference type="CDD" id="cd07185">
    <property type="entry name" value="OmpA_C-like"/>
    <property type="match status" value="1"/>
</dbReference>
<evidence type="ECO:0000313" key="11">
    <source>
        <dbReference type="EMBL" id="POB01958.1"/>
    </source>
</evidence>
<keyword evidence="9" id="KW-0732">Signal</keyword>
<proteinExistence type="inferred from homology"/>
<dbReference type="SUPFAM" id="SSF103088">
    <property type="entry name" value="OmpA-like"/>
    <property type="match status" value="1"/>
</dbReference>
<dbReference type="SUPFAM" id="SSF56954">
    <property type="entry name" value="Outer membrane efflux proteins (OEP)"/>
    <property type="match status" value="1"/>
</dbReference>
<evidence type="ECO:0000256" key="4">
    <source>
        <dbReference type="ARBA" id="ARBA00022452"/>
    </source>
</evidence>
<evidence type="ECO:0000256" key="9">
    <source>
        <dbReference type="SAM" id="SignalP"/>
    </source>
</evidence>
<feature type="chain" id="PRO_5015190178" evidence="9">
    <location>
        <begin position="37"/>
        <end position="605"/>
    </location>
</feature>
<evidence type="ECO:0000256" key="1">
    <source>
        <dbReference type="ARBA" id="ARBA00004442"/>
    </source>
</evidence>
<evidence type="ECO:0000256" key="8">
    <source>
        <dbReference type="PROSITE-ProRule" id="PRU00473"/>
    </source>
</evidence>
<keyword evidence="6 8" id="KW-0472">Membrane</keyword>
<dbReference type="EMBL" id="PPSK01000016">
    <property type="protein sequence ID" value="POB01958.1"/>
    <property type="molecule type" value="Genomic_DNA"/>
</dbReference>
<dbReference type="OrthoDB" id="9814637at2"/>
<dbReference type="Gene3D" id="3.30.1330.60">
    <property type="entry name" value="OmpA-like domain"/>
    <property type="match status" value="1"/>
</dbReference>
<dbReference type="InterPro" id="IPR051906">
    <property type="entry name" value="TolC-like"/>
</dbReference>
<evidence type="ECO:0000256" key="6">
    <source>
        <dbReference type="ARBA" id="ARBA00023136"/>
    </source>
</evidence>
<dbReference type="RefSeq" id="WP_104739234.1">
    <property type="nucleotide sequence ID" value="NZ_BMHR01000014.1"/>
</dbReference>
<keyword evidence="4" id="KW-1134">Transmembrane beta strand</keyword>
<protein>
    <submittedName>
        <fullName evidence="11">Agglutination protein</fullName>
    </submittedName>
</protein>
<dbReference type="Gene3D" id="1.20.1600.10">
    <property type="entry name" value="Outer membrane efflux proteins (OEP)"/>
    <property type="match status" value="1"/>
</dbReference>
<comment type="caution">
    <text evidence="11">The sequence shown here is derived from an EMBL/GenBank/DDBJ whole genome shotgun (WGS) entry which is preliminary data.</text>
</comment>
<accession>A0A2P4ESH6</accession>
<feature type="domain" description="OmpA-like" evidence="10">
    <location>
        <begin position="486"/>
        <end position="605"/>
    </location>
</feature>
<comment type="subcellular location">
    <subcellularLocation>
        <location evidence="1">Cell outer membrane</location>
    </subcellularLocation>
</comment>
<dbReference type="NCBIfam" id="TIGR01844">
    <property type="entry name" value="type_I_sec_TolC"/>
    <property type="match status" value="1"/>
</dbReference>
<dbReference type="GO" id="GO:1990281">
    <property type="term" value="C:efflux pump complex"/>
    <property type="evidence" value="ECO:0007669"/>
    <property type="project" value="TreeGrafter"/>
</dbReference>
<evidence type="ECO:0000313" key="12">
    <source>
        <dbReference type="Proteomes" id="UP000243451"/>
    </source>
</evidence>
<dbReference type="PROSITE" id="PS51123">
    <property type="entry name" value="OMPA_2"/>
    <property type="match status" value="1"/>
</dbReference>
<keyword evidence="12" id="KW-1185">Reference proteome</keyword>
<dbReference type="Pfam" id="PF02321">
    <property type="entry name" value="OEP"/>
    <property type="match status" value="2"/>
</dbReference>
<keyword evidence="5" id="KW-0812">Transmembrane</keyword>
<keyword evidence="7" id="KW-0998">Cell outer membrane</keyword>
<gene>
    <name evidence="11" type="ORF">C1949_14700</name>
</gene>
<reference evidence="11 12" key="1">
    <citation type="submission" date="2018-01" db="EMBL/GenBank/DDBJ databases">
        <title>Draft genome of the type strain Pseudomonas oceani DSM 100277 isolated from the deep water in Okinawa trough, northwestern Pacific Ocean.</title>
        <authorList>
            <person name="Gomila M."/>
            <person name="Mulet M."/>
            <person name="Garcia-Valdes E."/>
            <person name="Lalucat J."/>
        </authorList>
    </citation>
    <scope>NUCLEOTIDE SEQUENCE [LARGE SCALE GENOMIC DNA]</scope>
    <source>
        <strain evidence="11 12">DSM 100277</strain>
    </source>
</reference>
<dbReference type="GO" id="GO:0015288">
    <property type="term" value="F:porin activity"/>
    <property type="evidence" value="ECO:0007669"/>
    <property type="project" value="TreeGrafter"/>
</dbReference>
<dbReference type="GO" id="GO:0009279">
    <property type="term" value="C:cell outer membrane"/>
    <property type="evidence" value="ECO:0007669"/>
    <property type="project" value="UniProtKB-SubCell"/>
</dbReference>
<dbReference type="Pfam" id="PF00691">
    <property type="entry name" value="OmpA"/>
    <property type="match status" value="1"/>
</dbReference>
<evidence type="ECO:0000256" key="5">
    <source>
        <dbReference type="ARBA" id="ARBA00022692"/>
    </source>
</evidence>
<sequence length="605" mass="65857">MRTHRSTLMKQSSLARGRRSLALAIGLAICSMSAQAETDSLRAVVAETLDSNPEISSSLQAYYASQHDARVAAGGYLPSIDVDASLGQGNRQFDNRSDYSRNYAEISLTQMLFDGFRVRNNLAHAEYSSRALYYEALSEAEAKALEAAEAYLDVLRYRDLVGLAQENLSHHLRVQQHVEERAESGVGNHADLKQIEGRVSLARSNLMTEVANLQSVTARFQRLVGRAPSDDMDPVSIPQGRVPDSLEQVLNTSFANNPALYAAFENIRSAEADLGAAKANRYPTLELGLRQGIYKNNNSFDNRTDPDSYGSENIVELRMRYNLFNGGSDRAAERAAHSRINQAQSLRDKACVDLRQTATIAYTDILNIEVRKQSLAAHRDASGSVIEAYRQQFDIGRRTLLDVLDSENEAYQAERAYVAGKYDQQLAELRTLQSMGTLLSTLSVTGEQVPTLEDALSGEAAPAESRYCSAYSDAQLNISQYDRAMPLAETVGLSGDALFDSGSAELKASALTRIKDIVEQAALGGGRVKSVRVVGHTDSTGSDALNRSLSLARAVAVRDFLISAGVQASVITATGMAADQPVASNATAEGRAQNRRVELLIERTQ</sequence>
<dbReference type="AlphaFoldDB" id="A0A2P4ESH6"/>
<evidence type="ECO:0000256" key="7">
    <source>
        <dbReference type="ARBA" id="ARBA00023237"/>
    </source>
</evidence>
<keyword evidence="3" id="KW-0813">Transport</keyword>
<dbReference type="InterPro" id="IPR036737">
    <property type="entry name" value="OmpA-like_sf"/>
</dbReference>
<feature type="signal peptide" evidence="9">
    <location>
        <begin position="1"/>
        <end position="36"/>
    </location>
</feature>
<dbReference type="InterPro" id="IPR003423">
    <property type="entry name" value="OMP_efflux"/>
</dbReference>
<dbReference type="PRINTS" id="PR01021">
    <property type="entry name" value="OMPADOMAIN"/>
</dbReference>
<dbReference type="PANTHER" id="PTHR30026:SF22">
    <property type="entry name" value="OUTER MEMBRANE EFFLUX PROTEIN"/>
    <property type="match status" value="1"/>
</dbReference>
<dbReference type="InterPro" id="IPR010130">
    <property type="entry name" value="T1SS_OMP_TolC"/>
</dbReference>
<evidence type="ECO:0000259" key="10">
    <source>
        <dbReference type="PROSITE" id="PS51123"/>
    </source>
</evidence>